<dbReference type="Proteomes" id="UP000276741">
    <property type="component" value="Chromosome"/>
</dbReference>
<dbReference type="EMBL" id="BMQS01000011">
    <property type="protein sequence ID" value="GGT96716.1"/>
    <property type="molecule type" value="Genomic_DNA"/>
</dbReference>
<dbReference type="InterPro" id="IPR036390">
    <property type="entry name" value="WH_DNA-bd_sf"/>
</dbReference>
<dbReference type="EMBL" id="AP018553">
    <property type="protein sequence ID" value="BBD72495.1"/>
    <property type="molecule type" value="Genomic_DNA"/>
</dbReference>
<keyword evidence="3" id="KW-1185">Reference proteome</keyword>
<evidence type="ECO:0000313" key="3">
    <source>
        <dbReference type="Proteomes" id="UP000276741"/>
    </source>
</evidence>
<protein>
    <recommendedName>
        <fullName evidence="4">Transcriptional regulator</fullName>
    </recommendedName>
</protein>
<dbReference type="SUPFAM" id="SSF46785">
    <property type="entry name" value="Winged helix' DNA-binding domain"/>
    <property type="match status" value="1"/>
</dbReference>
<evidence type="ECO:0000313" key="1">
    <source>
        <dbReference type="EMBL" id="BBD72495.1"/>
    </source>
</evidence>
<proteinExistence type="predicted"/>
<gene>
    <name evidence="2" type="ORF">GCM10007116_12760</name>
    <name evidence="1" type="ORF">HS1genome_0884</name>
</gene>
<accession>A0A348B2U3</accession>
<evidence type="ECO:0000313" key="2">
    <source>
        <dbReference type="EMBL" id="GGT96716.1"/>
    </source>
</evidence>
<reference evidence="3" key="2">
    <citation type="submission" date="2018-04" db="EMBL/GenBank/DDBJ databases">
        <title>Complete genome sequence of Sulfodiicoccus acidiphilus strain HS-1.</title>
        <authorList>
            <person name="Sakai H.D."/>
            <person name="Kurosawa N."/>
        </authorList>
    </citation>
    <scope>NUCLEOTIDE SEQUENCE [LARGE SCALE GENOMIC DNA]</scope>
    <source>
        <strain evidence="3">HS-1</strain>
    </source>
</reference>
<reference evidence="2" key="4">
    <citation type="submission" date="2020-09" db="EMBL/GenBank/DDBJ databases">
        <authorList>
            <person name="Sun Q."/>
            <person name="Ohkuma M."/>
        </authorList>
    </citation>
    <scope>NUCLEOTIDE SEQUENCE</scope>
    <source>
        <strain evidence="2">JCM 31740</strain>
    </source>
</reference>
<organism evidence="1 3">
    <name type="scientific">Sulfodiicoccus acidiphilus</name>
    <dbReference type="NCBI Taxonomy" id="1670455"/>
    <lineage>
        <taxon>Archaea</taxon>
        <taxon>Thermoproteota</taxon>
        <taxon>Thermoprotei</taxon>
        <taxon>Sulfolobales</taxon>
        <taxon>Sulfolobaceae</taxon>
        <taxon>Sulfodiicoccus</taxon>
    </lineage>
</organism>
<sequence>MEHRFYVGDNKGLSLKESEVREMILKQLSEAPLTSEQLRDRLIDVVDPMTLRQVLSDMVRVGEIEKVPDYEKRKFLFRLKTRS</sequence>
<name>A0A348B2U3_9CREN</name>
<reference evidence="2" key="1">
    <citation type="journal article" date="2014" name="Int. J. Syst. Evol. Microbiol.">
        <title>Complete genome sequence of Corynebacterium casei LMG S-19264T (=DSM 44701T), isolated from a smear-ripened cheese.</title>
        <authorList>
            <consortium name="US DOE Joint Genome Institute (JGI-PGF)"/>
            <person name="Walter F."/>
            <person name="Albersmeier A."/>
            <person name="Kalinowski J."/>
            <person name="Ruckert C."/>
        </authorList>
    </citation>
    <scope>NUCLEOTIDE SEQUENCE</scope>
    <source>
        <strain evidence="2">JCM 31740</strain>
    </source>
</reference>
<dbReference type="AlphaFoldDB" id="A0A348B2U3"/>
<evidence type="ECO:0008006" key="4">
    <source>
        <dbReference type="Google" id="ProtNLM"/>
    </source>
</evidence>
<dbReference type="Proteomes" id="UP000616143">
    <property type="component" value="Unassembled WGS sequence"/>
</dbReference>
<reference evidence="1" key="3">
    <citation type="journal article" date="2019" name="BMC Res. Notes">
        <title>Complete genome sequence of the Sulfodiicoccus acidiphilus strain HS-1T, the first crenarchaeon that lacks polB3, isolated from an acidic hot spring in Ohwaku-dani, Hakone, Japan.</title>
        <authorList>
            <person name="Sakai H.D."/>
            <person name="Kurosawa N."/>
        </authorList>
    </citation>
    <scope>NUCLEOTIDE SEQUENCE</scope>
    <source>
        <strain evidence="1">HS-1</strain>
    </source>
</reference>
<dbReference type="KEGG" id="sacd:HS1genome_0884"/>